<accession>A0A0F7L1P6</accession>
<organism evidence="1">
    <name type="scientific">uncultured marine virus</name>
    <dbReference type="NCBI Taxonomy" id="186617"/>
    <lineage>
        <taxon>Viruses</taxon>
        <taxon>environmental samples</taxon>
    </lineage>
</organism>
<name>A0A0F7L1P6_9VIRU</name>
<reference evidence="1" key="2">
    <citation type="submission" date="2015-03" db="EMBL/GenBank/DDBJ databases">
        <authorList>
            <person name="Chow C.-E.T."/>
            <person name="Winget D.M."/>
            <person name="White R.A.III."/>
            <person name="Hallam S.J."/>
            <person name="Suttle C.A."/>
        </authorList>
    </citation>
    <scope>NUCLEOTIDE SEQUENCE</scope>
    <source>
        <strain evidence="1">Anoxic3_9</strain>
    </source>
</reference>
<sequence length="69" mass="7904">MQPVSMSRLPVLFFHFPYSPHIKLIKTVDISASKEFKSSLFFISSTGSPPPRTRHFITRSLYAIKHILA</sequence>
<reference evidence="1" key="1">
    <citation type="journal article" date="2015" name="Front. Microbiol.">
        <title>Combining genomic sequencing methods to explore viral diversity and reveal potential virus-host interactions.</title>
        <authorList>
            <person name="Chow C.E."/>
            <person name="Winget D.M."/>
            <person name="White R.A.III."/>
            <person name="Hallam S.J."/>
            <person name="Suttle C.A."/>
        </authorList>
    </citation>
    <scope>NUCLEOTIDE SEQUENCE</scope>
    <source>
        <strain evidence="1">Anoxic3_9</strain>
    </source>
</reference>
<proteinExistence type="predicted"/>
<evidence type="ECO:0000313" key="1">
    <source>
        <dbReference type="EMBL" id="AKH46499.1"/>
    </source>
</evidence>
<protein>
    <submittedName>
        <fullName evidence="1">Uncharacterized protein</fullName>
    </submittedName>
</protein>
<dbReference type="EMBL" id="KR029584">
    <property type="protein sequence ID" value="AKH46499.1"/>
    <property type="molecule type" value="Genomic_DNA"/>
</dbReference>